<dbReference type="PATRIC" id="fig|1188261.3.peg.1773"/>
<dbReference type="EMBL" id="ATAE01000025">
    <property type="protein sequence ID" value="ERN53411.1"/>
    <property type="molecule type" value="Genomic_DNA"/>
</dbReference>
<reference evidence="1 2" key="1">
    <citation type="journal article" date="2013" name="Genome Announc.">
        <title>Genome Sequence of the Extreme Obligate Alkaliphile Bacillus marmarensis Strain DSM 21297.</title>
        <authorList>
            <person name="Wernick D.G."/>
            <person name="Choi K.Y."/>
            <person name="Tat C.A."/>
            <person name="Lafontaine Rivera J.G."/>
            <person name="Liao J.C."/>
        </authorList>
    </citation>
    <scope>NUCLEOTIDE SEQUENCE [LARGE SCALE GENOMIC DNA]</scope>
    <source>
        <strain evidence="1 2">DSM 21297</strain>
    </source>
</reference>
<evidence type="ECO:0000313" key="2">
    <source>
        <dbReference type="Proteomes" id="UP000017170"/>
    </source>
</evidence>
<proteinExistence type="predicted"/>
<evidence type="ECO:0000313" key="1">
    <source>
        <dbReference type="EMBL" id="ERN53411.1"/>
    </source>
</evidence>
<evidence type="ECO:0008006" key="3">
    <source>
        <dbReference type="Google" id="ProtNLM"/>
    </source>
</evidence>
<dbReference type="Pfam" id="PF13040">
    <property type="entry name" value="Fur_reg_FbpB"/>
    <property type="match status" value="1"/>
</dbReference>
<protein>
    <recommendedName>
        <fullName evidence="3">Fur-regulated basic protein B</fullName>
    </recommendedName>
</protein>
<dbReference type="RefSeq" id="WP_022628058.1">
    <property type="nucleotide sequence ID" value="NZ_ATAE01000025.1"/>
</dbReference>
<sequence length="42" mass="5207">MRKVRKVSFDQLVRENKEEILKSKVLLEQLEEKWEQRHAINK</sequence>
<dbReference type="AlphaFoldDB" id="U6SS00"/>
<accession>U6SS00</accession>
<keyword evidence="2" id="KW-1185">Reference proteome</keyword>
<comment type="caution">
    <text evidence="1">The sequence shown here is derived from an EMBL/GenBank/DDBJ whole genome shotgun (WGS) entry which is preliminary data.</text>
</comment>
<dbReference type="InterPro" id="IPR025004">
    <property type="entry name" value="SenN/SenS"/>
</dbReference>
<organism evidence="1 2">
    <name type="scientific">Alkalihalophilus marmarensis DSM 21297</name>
    <dbReference type="NCBI Taxonomy" id="1188261"/>
    <lineage>
        <taxon>Bacteria</taxon>
        <taxon>Bacillati</taxon>
        <taxon>Bacillota</taxon>
        <taxon>Bacilli</taxon>
        <taxon>Bacillales</taxon>
        <taxon>Bacillaceae</taxon>
        <taxon>Alkalihalophilus</taxon>
    </lineage>
</organism>
<dbReference type="Proteomes" id="UP000017170">
    <property type="component" value="Unassembled WGS sequence"/>
</dbReference>
<name>U6SS00_9BACI</name>
<gene>
    <name evidence="1" type="ORF">A33I_11670</name>
</gene>